<organism evidence="1 2">
    <name type="scientific">Racocetra fulgida</name>
    <dbReference type="NCBI Taxonomy" id="60492"/>
    <lineage>
        <taxon>Eukaryota</taxon>
        <taxon>Fungi</taxon>
        <taxon>Fungi incertae sedis</taxon>
        <taxon>Mucoromycota</taxon>
        <taxon>Glomeromycotina</taxon>
        <taxon>Glomeromycetes</taxon>
        <taxon>Diversisporales</taxon>
        <taxon>Gigasporaceae</taxon>
        <taxon>Racocetra</taxon>
    </lineage>
</organism>
<name>A0A9N9PDB2_9GLOM</name>
<dbReference type="Proteomes" id="UP000789396">
    <property type="component" value="Unassembled WGS sequence"/>
</dbReference>
<feature type="non-terminal residue" evidence="1">
    <location>
        <position position="115"/>
    </location>
</feature>
<keyword evidence="2" id="KW-1185">Reference proteome</keyword>
<evidence type="ECO:0000313" key="2">
    <source>
        <dbReference type="Proteomes" id="UP000789396"/>
    </source>
</evidence>
<feature type="non-terminal residue" evidence="1">
    <location>
        <position position="1"/>
    </location>
</feature>
<dbReference type="AlphaFoldDB" id="A0A9N9PDB2"/>
<protein>
    <submittedName>
        <fullName evidence="1">16778_t:CDS:1</fullName>
    </submittedName>
</protein>
<comment type="caution">
    <text evidence="1">The sequence shown here is derived from an EMBL/GenBank/DDBJ whole genome shotgun (WGS) entry which is preliminary data.</text>
</comment>
<proteinExistence type="predicted"/>
<reference evidence="1" key="1">
    <citation type="submission" date="2021-06" db="EMBL/GenBank/DDBJ databases">
        <authorList>
            <person name="Kallberg Y."/>
            <person name="Tangrot J."/>
            <person name="Rosling A."/>
        </authorList>
    </citation>
    <scope>NUCLEOTIDE SEQUENCE</scope>
    <source>
        <strain evidence="1">IN212</strain>
    </source>
</reference>
<gene>
    <name evidence="1" type="ORF">RFULGI_LOCUS18729</name>
</gene>
<evidence type="ECO:0000313" key="1">
    <source>
        <dbReference type="EMBL" id="CAG8810776.1"/>
    </source>
</evidence>
<dbReference type="EMBL" id="CAJVPZ010084539">
    <property type="protein sequence ID" value="CAG8810776.1"/>
    <property type="molecule type" value="Genomic_DNA"/>
</dbReference>
<sequence>YLIRQLPLDQPMDAHEYIIADNDLITTEIPTDEEIIEAVRNQDCIEPEDEGPKESISLVQALEFINGILSFLDQQPDGSFKVKDSLIHGLGKLKKEVYLKNIASKKQATLDSFIQ</sequence>
<accession>A0A9N9PDB2</accession>
<dbReference type="OrthoDB" id="2424758at2759"/>